<evidence type="ECO:0000256" key="1">
    <source>
        <dbReference type="ARBA" id="ARBA00022448"/>
    </source>
</evidence>
<dbReference type="InterPro" id="IPR036909">
    <property type="entry name" value="Cyt_c-like_dom_sf"/>
</dbReference>
<evidence type="ECO:0000256" key="6">
    <source>
        <dbReference type="PROSITE-ProRule" id="PRU00433"/>
    </source>
</evidence>
<evidence type="ECO:0000259" key="8">
    <source>
        <dbReference type="PROSITE" id="PS51007"/>
    </source>
</evidence>
<dbReference type="EMBL" id="SNYK01000008">
    <property type="protein sequence ID" value="TDQ37283.1"/>
    <property type="molecule type" value="Genomic_DNA"/>
</dbReference>
<keyword evidence="2 6" id="KW-0349">Heme</keyword>
<evidence type="ECO:0000256" key="7">
    <source>
        <dbReference type="SAM" id="SignalP"/>
    </source>
</evidence>
<name>A0A4R6TY24_9GAMM</name>
<protein>
    <submittedName>
        <fullName evidence="9">Cytochrome c553</fullName>
    </submittedName>
</protein>
<evidence type="ECO:0000256" key="5">
    <source>
        <dbReference type="ARBA" id="ARBA00023004"/>
    </source>
</evidence>
<reference evidence="9 10" key="1">
    <citation type="submission" date="2019-03" db="EMBL/GenBank/DDBJ databases">
        <title>Genomic Encyclopedia of Type Strains, Phase IV (KMG-IV): sequencing the most valuable type-strain genomes for metagenomic binning, comparative biology and taxonomic classification.</title>
        <authorList>
            <person name="Goeker M."/>
        </authorList>
    </citation>
    <scope>NUCLEOTIDE SEQUENCE [LARGE SCALE GENOMIC DNA]</scope>
    <source>
        <strain evidence="9 10">DSM 28679</strain>
    </source>
</reference>
<dbReference type="InterPro" id="IPR050597">
    <property type="entry name" value="Cytochrome_c_Oxidase_Subunit"/>
</dbReference>
<dbReference type="Gene3D" id="1.10.760.10">
    <property type="entry name" value="Cytochrome c-like domain"/>
    <property type="match status" value="1"/>
</dbReference>
<dbReference type="InterPro" id="IPR009056">
    <property type="entry name" value="Cyt_c-like_dom"/>
</dbReference>
<evidence type="ECO:0000256" key="3">
    <source>
        <dbReference type="ARBA" id="ARBA00022723"/>
    </source>
</evidence>
<dbReference type="PROSITE" id="PS51007">
    <property type="entry name" value="CYTC"/>
    <property type="match status" value="1"/>
</dbReference>
<dbReference type="SUPFAM" id="SSF46626">
    <property type="entry name" value="Cytochrome c"/>
    <property type="match status" value="1"/>
</dbReference>
<sequence>MKTTKLSRYWLLAATAGLAFGTAQAETRSLSDSLQIQVLSAACANCHGTDGNQGGAVPVIAGRPAGVLESQLLAFKRGEDPKATVMPRHAAGYTDAELAALANYFSKLGR</sequence>
<evidence type="ECO:0000256" key="4">
    <source>
        <dbReference type="ARBA" id="ARBA00022982"/>
    </source>
</evidence>
<feature type="chain" id="PRO_5020412135" evidence="7">
    <location>
        <begin position="26"/>
        <end position="110"/>
    </location>
</feature>
<evidence type="ECO:0000313" key="10">
    <source>
        <dbReference type="Proteomes" id="UP000294575"/>
    </source>
</evidence>
<keyword evidence="7" id="KW-0732">Signal</keyword>
<proteinExistence type="predicted"/>
<dbReference type="GO" id="GO:0046872">
    <property type="term" value="F:metal ion binding"/>
    <property type="evidence" value="ECO:0007669"/>
    <property type="project" value="UniProtKB-KW"/>
</dbReference>
<dbReference type="Pfam" id="PF00034">
    <property type="entry name" value="Cytochrom_C"/>
    <property type="match status" value="1"/>
</dbReference>
<keyword evidence="5 6" id="KW-0408">Iron</keyword>
<keyword evidence="3 6" id="KW-0479">Metal-binding</keyword>
<dbReference type="RefSeq" id="WP_206167940.1">
    <property type="nucleotide sequence ID" value="NZ_LNJZ01000003.1"/>
</dbReference>
<evidence type="ECO:0000256" key="2">
    <source>
        <dbReference type="ARBA" id="ARBA00022617"/>
    </source>
</evidence>
<dbReference type="AlphaFoldDB" id="A0A4R6TY24"/>
<gene>
    <name evidence="9" type="ORF">DFQ45_10863</name>
</gene>
<keyword evidence="1" id="KW-0813">Transport</keyword>
<feature type="domain" description="Cytochrome c" evidence="8">
    <location>
        <begin position="12"/>
        <end position="109"/>
    </location>
</feature>
<feature type="signal peptide" evidence="7">
    <location>
        <begin position="1"/>
        <end position="25"/>
    </location>
</feature>
<keyword evidence="10" id="KW-1185">Reference proteome</keyword>
<organism evidence="9 10">
    <name type="scientific">Thiopseudomonas denitrificans</name>
    <dbReference type="NCBI Taxonomy" id="1501432"/>
    <lineage>
        <taxon>Bacteria</taxon>
        <taxon>Pseudomonadati</taxon>
        <taxon>Pseudomonadota</taxon>
        <taxon>Gammaproteobacteria</taxon>
        <taxon>Pseudomonadales</taxon>
        <taxon>Pseudomonadaceae</taxon>
        <taxon>Thiopseudomonas</taxon>
    </lineage>
</organism>
<keyword evidence="4" id="KW-0249">Electron transport</keyword>
<dbReference type="GO" id="GO:0020037">
    <property type="term" value="F:heme binding"/>
    <property type="evidence" value="ECO:0007669"/>
    <property type="project" value="InterPro"/>
</dbReference>
<evidence type="ECO:0000313" key="9">
    <source>
        <dbReference type="EMBL" id="TDQ37283.1"/>
    </source>
</evidence>
<dbReference type="PANTHER" id="PTHR33751">
    <property type="entry name" value="CBB3-TYPE CYTOCHROME C OXIDASE SUBUNIT FIXP"/>
    <property type="match status" value="1"/>
</dbReference>
<dbReference type="Proteomes" id="UP000294575">
    <property type="component" value="Unassembled WGS sequence"/>
</dbReference>
<dbReference type="GO" id="GO:0009055">
    <property type="term" value="F:electron transfer activity"/>
    <property type="evidence" value="ECO:0007669"/>
    <property type="project" value="InterPro"/>
</dbReference>
<comment type="caution">
    <text evidence="9">The sequence shown here is derived from an EMBL/GenBank/DDBJ whole genome shotgun (WGS) entry which is preliminary data.</text>
</comment>
<dbReference type="PANTHER" id="PTHR33751:SF9">
    <property type="entry name" value="CYTOCHROME C4"/>
    <property type="match status" value="1"/>
</dbReference>
<accession>A0A4R6TY24</accession>